<keyword evidence="1" id="KW-0175">Coiled coil</keyword>
<dbReference type="AlphaFoldDB" id="A0AAN7V5U4"/>
<proteinExistence type="predicted"/>
<evidence type="ECO:0000313" key="3">
    <source>
        <dbReference type="Proteomes" id="UP001305414"/>
    </source>
</evidence>
<accession>A0AAN7V5U4</accession>
<dbReference type="Proteomes" id="UP001305414">
    <property type="component" value="Unassembled WGS sequence"/>
</dbReference>
<feature type="coiled-coil region" evidence="1">
    <location>
        <begin position="11"/>
        <end position="38"/>
    </location>
</feature>
<sequence>MNTRKYLPDQLKESEEELEKVTNKLLILEREQERISRDWVNLVLELSTSDALPGISSDHLENLRVAVNQRGKIIDAIGEADDNVQTCMEFFEMISKL</sequence>
<gene>
    <name evidence="2" type="ORF">RRF57_012631</name>
</gene>
<protein>
    <submittedName>
        <fullName evidence="2">Uncharacterized protein</fullName>
    </submittedName>
</protein>
<dbReference type="EMBL" id="JAWHQM010000083">
    <property type="protein sequence ID" value="KAK5636919.1"/>
    <property type="molecule type" value="Genomic_DNA"/>
</dbReference>
<evidence type="ECO:0000313" key="2">
    <source>
        <dbReference type="EMBL" id="KAK5636919.1"/>
    </source>
</evidence>
<comment type="caution">
    <text evidence="2">The sequence shown here is derived from an EMBL/GenBank/DDBJ whole genome shotgun (WGS) entry which is preliminary data.</text>
</comment>
<organism evidence="2 3">
    <name type="scientific">Xylaria bambusicola</name>
    <dbReference type="NCBI Taxonomy" id="326684"/>
    <lineage>
        <taxon>Eukaryota</taxon>
        <taxon>Fungi</taxon>
        <taxon>Dikarya</taxon>
        <taxon>Ascomycota</taxon>
        <taxon>Pezizomycotina</taxon>
        <taxon>Sordariomycetes</taxon>
        <taxon>Xylariomycetidae</taxon>
        <taxon>Xylariales</taxon>
        <taxon>Xylariaceae</taxon>
        <taxon>Xylaria</taxon>
    </lineage>
</organism>
<name>A0AAN7V5U4_9PEZI</name>
<evidence type="ECO:0000256" key="1">
    <source>
        <dbReference type="SAM" id="Coils"/>
    </source>
</evidence>
<reference evidence="2 3" key="1">
    <citation type="submission" date="2023-10" db="EMBL/GenBank/DDBJ databases">
        <title>Draft genome sequence of Xylaria bambusicola isolate GMP-LS, the root and basal stem rot pathogen of sugarcane in Indonesia.</title>
        <authorList>
            <person name="Selvaraj P."/>
            <person name="Muralishankar V."/>
            <person name="Muruganantham S."/>
            <person name="Sp S."/>
            <person name="Haryani S."/>
            <person name="Lau K.J.X."/>
            <person name="Naqvi N.I."/>
        </authorList>
    </citation>
    <scope>NUCLEOTIDE SEQUENCE [LARGE SCALE GENOMIC DNA]</scope>
    <source>
        <strain evidence="2">GMP-LS</strain>
    </source>
</reference>
<keyword evidence="3" id="KW-1185">Reference proteome</keyword>